<dbReference type="InterPro" id="IPR015800">
    <property type="entry name" value="Cu_amine_oxidase_N2"/>
</dbReference>
<evidence type="ECO:0000313" key="13">
    <source>
        <dbReference type="EMBL" id="KAK0749978.1"/>
    </source>
</evidence>
<keyword evidence="14" id="KW-1185">Reference proteome</keyword>
<feature type="region of interest" description="Disordered" evidence="10">
    <location>
        <begin position="696"/>
        <end position="764"/>
    </location>
</feature>
<sequence length="1134" mass="123353">MNQDAASKSKGDGSVKDDKHHHPLGPLTGAEIIQASDLVKKCWGNTALQFKVITLQEPVKTELIPYLAAERAGEPTPHIDRRAFVVYYFRGTHILHEAIVNLSQSIFERNVRHGPFTHANGDAEELAAIEEALLAHPDVQAEISKLQLPQGSVVVSDPWIYGSDGVKDGHFYDDKRLMQCFLYMRDPNNSSEPDSCHYAFPLPISPVIDPTTLKLVRIDILPTGHDAKVEPVKPWQHVPPNEYIPEAQPALRADLKPLQVVQPQGASFTVETFSELGRLIRWQKWDLKVGFNQREGMVLYDVHYDGQPLFYRLSLSEMSIPYADPRHPFHRKAAFDLGDVGAGIMANNLSLGCDCLGSIYYISGTLTDSHGQPVAMPNVICVHEQDAGILWKHTNYRTNRGVVVRNRELVLQTILTVSNYEYILSFIFNTAGDVSYEARATGILSTQPVDLNLAKIPHPYGTVVHPGVLGTFHQHFFSLRIDPMVGGHGNAVVYDEAVPLPRDPQLNPHGVGYTVQKTPIPTSGGFHLDPMRNRVFKIINPARHNPINGAAVGYKIMVPPMQPMLADADSFHHKRAEFADKSVYVTRYAEGELYAGGLYTNQSRGGAGVRGWADRGDALDKGDPVVWLQFGINHVPRTEDFPVMPAETIRVMLRPVNFFERNPAIDVPPATQAFSGSVGLNEEKGVEVKMSQSSYPTLINMPQPPSRPDTPSEAPGTPTSTTTSLSALSTTAIKDGHRGQAHGHPATTYRAGHQHTLSSTSLEAERADRISRLTGLSNVSALRNTPVYPYSNAGFVPPPYNNPYHTQQQQQQYQYHPHHPQQYPTAGGVPHMLNGVNLLNPPQAPLTPAYFDTAGQPVAATKLSTVGSASATESVAGRTNDNSSPSPSSPFYDGSSSTRRDADEDDDVAMREDGGYEEDEMLSDRDRDGEEDDDDGSASLVGFGEGAGSTVSGPIYQRRLQRVGEGSAASAMASWGRGERGGSGLGQSSSLRMGIGAGENSSVAGSEGRGGDTPVTQAALQERREALMMNGVALDGGGTGMGDGEFVDTSTRGPVPMAPVVHQANVSAIRETQQPGSYQQQQQQQQWRSAAERIVGERLDEGEGRPGVPALGRPAAAGEGGQRLGQFYFEEGRR</sequence>
<keyword evidence="5 9" id="KW-0560">Oxidoreductase</keyword>
<dbReference type="InterPro" id="IPR049948">
    <property type="entry name" value="Cu_Am_ox_TPQ-bd"/>
</dbReference>
<feature type="region of interest" description="Disordered" evidence="10">
    <location>
        <begin position="871"/>
        <end position="955"/>
    </location>
</feature>
<evidence type="ECO:0000256" key="6">
    <source>
        <dbReference type="ARBA" id="ARBA00023008"/>
    </source>
</evidence>
<dbReference type="InterPro" id="IPR000269">
    <property type="entry name" value="Cu_amine_oxidase"/>
</dbReference>
<evidence type="ECO:0000256" key="1">
    <source>
        <dbReference type="ARBA" id="ARBA00001935"/>
    </source>
</evidence>
<evidence type="ECO:0000313" key="14">
    <source>
        <dbReference type="Proteomes" id="UP001172155"/>
    </source>
</evidence>
<evidence type="ECO:0000259" key="11">
    <source>
        <dbReference type="Pfam" id="PF01179"/>
    </source>
</evidence>
<feature type="active site" description="Proton acceptor" evidence="7">
    <location>
        <position position="336"/>
    </location>
</feature>
<organism evidence="13 14">
    <name type="scientific">Schizothecium vesticola</name>
    <dbReference type="NCBI Taxonomy" id="314040"/>
    <lineage>
        <taxon>Eukaryota</taxon>
        <taxon>Fungi</taxon>
        <taxon>Dikarya</taxon>
        <taxon>Ascomycota</taxon>
        <taxon>Pezizomycotina</taxon>
        <taxon>Sordariomycetes</taxon>
        <taxon>Sordariomycetidae</taxon>
        <taxon>Sordariales</taxon>
        <taxon>Schizotheciaceae</taxon>
        <taxon>Schizothecium</taxon>
    </lineage>
</organism>
<evidence type="ECO:0000259" key="12">
    <source>
        <dbReference type="Pfam" id="PF02727"/>
    </source>
</evidence>
<dbReference type="GO" id="GO:0009308">
    <property type="term" value="P:amine metabolic process"/>
    <property type="evidence" value="ECO:0007669"/>
    <property type="project" value="UniProtKB-UniRule"/>
</dbReference>
<dbReference type="PANTHER" id="PTHR10638:SF33">
    <property type="entry name" value="AMINE OXIDASE"/>
    <property type="match status" value="1"/>
</dbReference>
<keyword evidence="6 9" id="KW-0186">Copper</keyword>
<dbReference type="GO" id="GO:0005507">
    <property type="term" value="F:copper ion binding"/>
    <property type="evidence" value="ECO:0007669"/>
    <property type="project" value="InterPro"/>
</dbReference>
<keyword evidence="3 9" id="KW-0479">Metal-binding</keyword>
<comment type="caution">
    <text evidence="13">The sequence shown here is derived from an EMBL/GenBank/DDBJ whole genome shotgun (WGS) entry which is preliminary data.</text>
</comment>
<proteinExistence type="inferred from homology"/>
<feature type="region of interest" description="Disordered" evidence="10">
    <location>
        <begin position="1"/>
        <end position="23"/>
    </location>
</feature>
<feature type="region of interest" description="Disordered" evidence="10">
    <location>
        <begin position="1098"/>
        <end position="1134"/>
    </location>
</feature>
<dbReference type="InterPro" id="IPR016182">
    <property type="entry name" value="Cu_amine_oxidase_N-reg"/>
</dbReference>
<evidence type="ECO:0000256" key="9">
    <source>
        <dbReference type="RuleBase" id="RU000672"/>
    </source>
</evidence>
<feature type="compositionally biased region" description="Basic and acidic residues" evidence="10">
    <location>
        <begin position="898"/>
        <end position="914"/>
    </location>
</feature>
<protein>
    <recommendedName>
        <fullName evidence="9">Amine oxidase</fullName>
        <ecNumber evidence="9">1.4.3.-</ecNumber>
    </recommendedName>
</protein>
<evidence type="ECO:0000256" key="2">
    <source>
        <dbReference type="ARBA" id="ARBA00007983"/>
    </source>
</evidence>
<feature type="domain" description="Copper amine oxidase N2-terminal" evidence="12">
    <location>
        <begin position="22"/>
        <end position="105"/>
    </location>
</feature>
<feature type="modified residue" description="2',4',5'-topaquinone" evidence="8">
    <location>
        <position position="420"/>
    </location>
</feature>
<dbReference type="GO" id="GO:0048038">
    <property type="term" value="F:quinone binding"/>
    <property type="evidence" value="ECO:0007669"/>
    <property type="project" value="InterPro"/>
</dbReference>
<name>A0AA40F2J7_9PEZI</name>
<evidence type="ECO:0000256" key="3">
    <source>
        <dbReference type="ARBA" id="ARBA00022723"/>
    </source>
</evidence>
<dbReference type="SUPFAM" id="SSF54416">
    <property type="entry name" value="Amine oxidase N-terminal region"/>
    <property type="match status" value="2"/>
</dbReference>
<dbReference type="Pfam" id="PF02727">
    <property type="entry name" value="Cu_amine_oxidN2"/>
    <property type="match status" value="1"/>
</dbReference>
<dbReference type="InterPro" id="IPR036460">
    <property type="entry name" value="Cu_amine_oxidase_C_sf"/>
</dbReference>
<dbReference type="AlphaFoldDB" id="A0AA40F2J7"/>
<feature type="compositionally biased region" description="Polar residues" evidence="10">
    <location>
        <begin position="871"/>
        <end position="882"/>
    </location>
</feature>
<comment type="cofactor">
    <cofactor evidence="9">
        <name>Cu cation</name>
        <dbReference type="ChEBI" id="CHEBI:23378"/>
    </cofactor>
    <text evidence="9">Contains 1 topaquinone per subunit.</text>
</comment>
<dbReference type="InterPro" id="IPR015798">
    <property type="entry name" value="Cu_amine_oxidase_C"/>
</dbReference>
<dbReference type="GO" id="GO:0008131">
    <property type="term" value="F:primary methylamine oxidase activity"/>
    <property type="evidence" value="ECO:0007669"/>
    <property type="project" value="InterPro"/>
</dbReference>
<comment type="similarity">
    <text evidence="2 9">Belongs to the copper/topaquinone oxidase family.</text>
</comment>
<evidence type="ECO:0000256" key="8">
    <source>
        <dbReference type="PIRSR" id="PIRSR600269-51"/>
    </source>
</evidence>
<dbReference type="Proteomes" id="UP001172155">
    <property type="component" value="Unassembled WGS sequence"/>
</dbReference>
<comment type="PTM">
    <text evidence="8 9">Topaquinone (TPQ) is generated by copper-dependent autoxidation of a specific tyrosyl residue.</text>
</comment>
<evidence type="ECO:0000256" key="10">
    <source>
        <dbReference type="SAM" id="MobiDB-lite"/>
    </source>
</evidence>
<feature type="compositionally biased region" description="Low complexity" evidence="10">
    <location>
        <begin position="711"/>
        <end position="732"/>
    </location>
</feature>
<comment type="cofactor">
    <cofactor evidence="1">
        <name>Cu cation</name>
        <dbReference type="ChEBI" id="CHEBI:23378"/>
    </cofactor>
</comment>
<dbReference type="EMBL" id="JAUKUD010000003">
    <property type="protein sequence ID" value="KAK0749978.1"/>
    <property type="molecule type" value="Genomic_DNA"/>
</dbReference>
<evidence type="ECO:0000256" key="7">
    <source>
        <dbReference type="PIRSR" id="PIRSR600269-50"/>
    </source>
</evidence>
<evidence type="ECO:0000256" key="4">
    <source>
        <dbReference type="ARBA" id="ARBA00022772"/>
    </source>
</evidence>
<gene>
    <name evidence="13" type="ORF">B0T18DRAFT_428018</name>
</gene>
<feature type="region of interest" description="Disordered" evidence="10">
    <location>
        <begin position="971"/>
        <end position="1014"/>
    </location>
</feature>
<dbReference type="PANTHER" id="PTHR10638">
    <property type="entry name" value="COPPER AMINE OXIDASE"/>
    <property type="match status" value="1"/>
</dbReference>
<dbReference type="SUPFAM" id="SSF49998">
    <property type="entry name" value="Amine oxidase catalytic domain"/>
    <property type="match status" value="1"/>
</dbReference>
<feature type="compositionally biased region" description="Basic and acidic residues" evidence="10">
    <location>
        <begin position="7"/>
        <end position="20"/>
    </location>
</feature>
<feature type="active site" description="Schiff-base intermediate with substrate; via topaquinone" evidence="7">
    <location>
        <position position="420"/>
    </location>
</feature>
<evidence type="ECO:0000256" key="5">
    <source>
        <dbReference type="ARBA" id="ARBA00023002"/>
    </source>
</evidence>
<reference evidence="13" key="1">
    <citation type="submission" date="2023-06" db="EMBL/GenBank/DDBJ databases">
        <title>Genome-scale phylogeny and comparative genomics of the fungal order Sordariales.</title>
        <authorList>
            <consortium name="Lawrence Berkeley National Laboratory"/>
            <person name="Hensen N."/>
            <person name="Bonometti L."/>
            <person name="Westerberg I."/>
            <person name="Brannstrom I.O."/>
            <person name="Guillou S."/>
            <person name="Cros-Aarteil S."/>
            <person name="Calhoun S."/>
            <person name="Haridas S."/>
            <person name="Kuo A."/>
            <person name="Mondo S."/>
            <person name="Pangilinan J."/>
            <person name="Riley R."/>
            <person name="LaButti K."/>
            <person name="Andreopoulos B."/>
            <person name="Lipzen A."/>
            <person name="Chen C."/>
            <person name="Yanf M."/>
            <person name="Daum C."/>
            <person name="Ng V."/>
            <person name="Clum A."/>
            <person name="Steindorff A."/>
            <person name="Ohm R."/>
            <person name="Martin F."/>
            <person name="Silar P."/>
            <person name="Natvig D."/>
            <person name="Lalanne C."/>
            <person name="Gautier V."/>
            <person name="Ament-velasquez S.L."/>
            <person name="Kruys A."/>
            <person name="Hutchinson M.I."/>
            <person name="Powell A.J."/>
            <person name="Barry K."/>
            <person name="Miller A.N."/>
            <person name="Grigoriev I.V."/>
            <person name="Debuchy R."/>
            <person name="Gladieux P."/>
            <person name="Thoren M.H."/>
            <person name="Johannesson H."/>
        </authorList>
    </citation>
    <scope>NUCLEOTIDE SEQUENCE</scope>
    <source>
        <strain evidence="13">SMH3187-1</strain>
    </source>
</reference>
<dbReference type="Gene3D" id="2.70.98.20">
    <property type="entry name" value="Copper amine oxidase, catalytic domain"/>
    <property type="match status" value="1"/>
</dbReference>
<dbReference type="PROSITE" id="PS01164">
    <property type="entry name" value="COPPER_AMINE_OXID_1"/>
    <property type="match status" value="1"/>
</dbReference>
<dbReference type="Pfam" id="PF01179">
    <property type="entry name" value="Cu_amine_oxid"/>
    <property type="match status" value="1"/>
</dbReference>
<keyword evidence="4 7" id="KW-0801">TPQ</keyword>
<dbReference type="EC" id="1.4.3.-" evidence="9"/>
<accession>A0AA40F2J7</accession>
<dbReference type="Gene3D" id="3.10.450.40">
    <property type="match status" value="2"/>
</dbReference>
<feature type="domain" description="Copper amine oxidase catalytic" evidence="11">
    <location>
        <begin position="258"/>
        <end position="665"/>
    </location>
</feature>
<feature type="compositionally biased region" description="Low complexity" evidence="10">
    <location>
        <begin position="883"/>
        <end position="897"/>
    </location>
</feature>